<dbReference type="SUPFAM" id="SSF53850">
    <property type="entry name" value="Periplasmic binding protein-like II"/>
    <property type="match status" value="1"/>
</dbReference>
<protein>
    <submittedName>
        <fullName evidence="1">Lipoprotein LplA</fullName>
    </submittedName>
</protein>
<dbReference type="Proteomes" id="UP000306509">
    <property type="component" value="Unassembled WGS sequence"/>
</dbReference>
<evidence type="ECO:0000313" key="1">
    <source>
        <dbReference type="EMBL" id="TLD02926.1"/>
    </source>
</evidence>
<sequence length="547" mass="62607" precursor="true">MKIKIMILLIMSALFCFLWGCKNGGPGETEKKLPESLQNADLSQHLEISIGFWNIQAMENSKEKDGVWRYLEELFNITIKPVNLNWSDYNERYLVMGVSDSLPDIFAATTITGTSENNALSLSDMISRKMLSPLPEDLSKYPEVMKTVDSLQHFLEQKDGKIYTFPRTSFGDMDLSSSDAGLLVRKDWMESLGITEPENLDAFIDMTVAFAAEDPDGNHIDDTIGYNVGNRTALGKWLILGIAPECNVYTWVKKDGQFLPSYLLPEFEDVVKAYRKLYVSGGLDPEFYLKKTVDSVYDFARGKLGALEYKTSPAALSEIKAYWNHYHDESEPFEDAVSILNIFPCSDGKRYSNSSSPFWSESLFSSHVDEEKMERILYLYEYLLSEEGWYLTRFGIEGEDYDFKDGKYSCLPDASSENVSELLLKKYPSLNLFTSLASWGGSNDDFVSSEQNNKRYGRKIMEMSNGALHWNQENTTMVERPYDFLQMSKEESDIFSTSTMIDEFTKVIIGNEDPVKMWKEVINRWKEDGILTYIDNLNKQAEMLNIK</sequence>
<keyword evidence="2" id="KW-1185">Reference proteome</keyword>
<gene>
    <name evidence="1" type="primary">lipO_2</name>
    <name evidence="1" type="ORF">DSM106044_00155</name>
</gene>
<evidence type="ECO:0000313" key="2">
    <source>
        <dbReference type="Proteomes" id="UP000306509"/>
    </source>
</evidence>
<dbReference type="RefSeq" id="WP_044297718.1">
    <property type="nucleotide sequence ID" value="NZ_JTGN01000022.1"/>
</dbReference>
<organism evidence="1 2">
    <name type="scientific">Robinsoniella peoriensis</name>
    <dbReference type="NCBI Taxonomy" id="180332"/>
    <lineage>
        <taxon>Bacteria</taxon>
        <taxon>Bacillati</taxon>
        <taxon>Bacillota</taxon>
        <taxon>Clostridia</taxon>
        <taxon>Lachnospirales</taxon>
        <taxon>Lachnospiraceae</taxon>
        <taxon>Robinsoniella</taxon>
    </lineage>
</organism>
<dbReference type="STRING" id="180332.GCA_000797495_02178"/>
<dbReference type="AlphaFoldDB" id="A0A4U8QRY1"/>
<keyword evidence="1" id="KW-0449">Lipoprotein</keyword>
<dbReference type="Gene3D" id="3.40.190.10">
    <property type="entry name" value="Periplasmic binding protein-like II"/>
    <property type="match status" value="2"/>
</dbReference>
<reference evidence="1 2" key="1">
    <citation type="journal article" date="2019" name="Anaerobe">
        <title>Detection of Robinsoniella peoriensis in multiple bone samples of a trauma patient.</title>
        <authorList>
            <person name="Schrottner P."/>
            <person name="Hartwich K."/>
            <person name="Bunk B."/>
            <person name="Schober I."/>
            <person name="Helbig S."/>
            <person name="Rudolph W.W."/>
            <person name="Gunzer F."/>
        </authorList>
    </citation>
    <scope>NUCLEOTIDE SEQUENCE [LARGE SCALE GENOMIC DNA]</scope>
    <source>
        <strain evidence="1 2">DSM 106044</strain>
    </source>
</reference>
<name>A0A4U8QRY1_9FIRM</name>
<proteinExistence type="predicted"/>
<comment type="caution">
    <text evidence="1">The sequence shown here is derived from an EMBL/GenBank/DDBJ whole genome shotgun (WGS) entry which is preliminary data.</text>
</comment>
<dbReference type="EMBL" id="QGQD01000004">
    <property type="protein sequence ID" value="TLD02926.1"/>
    <property type="molecule type" value="Genomic_DNA"/>
</dbReference>
<accession>A0A4U8QRY1</accession>